<keyword evidence="4" id="KW-0804">Transcription</keyword>
<dbReference type="Gene3D" id="1.10.1740.10">
    <property type="match status" value="1"/>
</dbReference>
<dbReference type="EMBL" id="SGWQ01000005">
    <property type="protein sequence ID" value="RZS37718.1"/>
    <property type="molecule type" value="Genomic_DNA"/>
</dbReference>
<dbReference type="GO" id="GO:0003677">
    <property type="term" value="F:DNA binding"/>
    <property type="evidence" value="ECO:0007669"/>
    <property type="project" value="InterPro"/>
</dbReference>
<dbReference type="GO" id="GO:0016987">
    <property type="term" value="F:sigma factor activity"/>
    <property type="evidence" value="ECO:0007669"/>
    <property type="project" value="UniProtKB-KW"/>
</dbReference>
<keyword evidence="3" id="KW-0731">Sigma factor</keyword>
<dbReference type="InterPro" id="IPR013324">
    <property type="entry name" value="RNA_pol_sigma_r3/r4-like"/>
</dbReference>
<dbReference type="GO" id="GO:0006352">
    <property type="term" value="P:DNA-templated transcription initiation"/>
    <property type="evidence" value="ECO:0007669"/>
    <property type="project" value="InterPro"/>
</dbReference>
<dbReference type="Gene3D" id="1.10.10.10">
    <property type="entry name" value="Winged helix-like DNA-binding domain superfamily/Winged helix DNA-binding domain"/>
    <property type="match status" value="1"/>
</dbReference>
<dbReference type="PANTHER" id="PTHR43133">
    <property type="entry name" value="RNA POLYMERASE ECF-TYPE SIGMA FACTO"/>
    <property type="match status" value="1"/>
</dbReference>
<feature type="domain" description="RNA polymerase sigma factor 70 region 4 type 2" evidence="6">
    <location>
        <begin position="135"/>
        <end position="171"/>
    </location>
</feature>
<dbReference type="RefSeq" id="WP_207222680.1">
    <property type="nucleotide sequence ID" value="NZ_SGWQ01000005.1"/>
</dbReference>
<dbReference type="InterPro" id="IPR007627">
    <property type="entry name" value="RNA_pol_sigma70_r2"/>
</dbReference>
<evidence type="ECO:0000259" key="5">
    <source>
        <dbReference type="Pfam" id="PF04542"/>
    </source>
</evidence>
<dbReference type="InterPro" id="IPR014284">
    <property type="entry name" value="RNA_pol_sigma-70_dom"/>
</dbReference>
<organism evidence="7 8">
    <name type="scientific">Herbihabitans rhizosphaerae</name>
    <dbReference type="NCBI Taxonomy" id="1872711"/>
    <lineage>
        <taxon>Bacteria</taxon>
        <taxon>Bacillati</taxon>
        <taxon>Actinomycetota</taxon>
        <taxon>Actinomycetes</taxon>
        <taxon>Pseudonocardiales</taxon>
        <taxon>Pseudonocardiaceae</taxon>
        <taxon>Herbihabitans</taxon>
    </lineage>
</organism>
<dbReference type="InterPro" id="IPR036388">
    <property type="entry name" value="WH-like_DNA-bd_sf"/>
</dbReference>
<dbReference type="AlphaFoldDB" id="A0A4Q7KM27"/>
<evidence type="ECO:0000256" key="2">
    <source>
        <dbReference type="ARBA" id="ARBA00023015"/>
    </source>
</evidence>
<sequence length="181" mass="20357">MDTDLDELARRAAGGDEAALNEVLRRIEPDVLRKCARFLPHRQDAEEACQDALLQVARNIHKFEGRSKFTTWLHVVVANCARQTYRSLKRRAAEQASAELPSMADPRTTSVIAGSRIDLLDALEKLEQTKPDLVAPIVLRDVSQMGYNEISEHLGVPLGTIKSRIHDARKFVQQHLVERLA</sequence>
<dbReference type="Pfam" id="PF04542">
    <property type="entry name" value="Sigma70_r2"/>
    <property type="match status" value="1"/>
</dbReference>
<evidence type="ECO:0000313" key="7">
    <source>
        <dbReference type="EMBL" id="RZS37718.1"/>
    </source>
</evidence>
<evidence type="ECO:0000256" key="4">
    <source>
        <dbReference type="ARBA" id="ARBA00023163"/>
    </source>
</evidence>
<dbReference type="InterPro" id="IPR013249">
    <property type="entry name" value="RNA_pol_sigma70_r4_t2"/>
</dbReference>
<evidence type="ECO:0000256" key="1">
    <source>
        <dbReference type="ARBA" id="ARBA00010641"/>
    </source>
</evidence>
<accession>A0A4Q7KM27</accession>
<dbReference type="InterPro" id="IPR039425">
    <property type="entry name" value="RNA_pol_sigma-70-like"/>
</dbReference>
<gene>
    <name evidence="7" type="ORF">EV193_105276</name>
</gene>
<keyword evidence="8" id="KW-1185">Reference proteome</keyword>
<proteinExistence type="inferred from homology"/>
<dbReference type="PANTHER" id="PTHR43133:SF51">
    <property type="entry name" value="RNA POLYMERASE SIGMA FACTOR"/>
    <property type="match status" value="1"/>
</dbReference>
<evidence type="ECO:0000259" key="6">
    <source>
        <dbReference type="Pfam" id="PF08281"/>
    </source>
</evidence>
<feature type="domain" description="RNA polymerase sigma-70 region 2" evidence="5">
    <location>
        <begin position="25"/>
        <end position="91"/>
    </location>
</feature>
<dbReference type="SUPFAM" id="SSF88946">
    <property type="entry name" value="Sigma2 domain of RNA polymerase sigma factors"/>
    <property type="match status" value="1"/>
</dbReference>
<evidence type="ECO:0000313" key="8">
    <source>
        <dbReference type="Proteomes" id="UP000294257"/>
    </source>
</evidence>
<reference evidence="7 8" key="1">
    <citation type="submission" date="2019-02" db="EMBL/GenBank/DDBJ databases">
        <title>Genomic Encyclopedia of Type Strains, Phase IV (KMG-IV): sequencing the most valuable type-strain genomes for metagenomic binning, comparative biology and taxonomic classification.</title>
        <authorList>
            <person name="Goeker M."/>
        </authorList>
    </citation>
    <scope>NUCLEOTIDE SEQUENCE [LARGE SCALE GENOMIC DNA]</scope>
    <source>
        <strain evidence="7 8">DSM 101727</strain>
    </source>
</reference>
<dbReference type="NCBIfam" id="TIGR02937">
    <property type="entry name" value="sigma70-ECF"/>
    <property type="match status" value="1"/>
</dbReference>
<dbReference type="InterPro" id="IPR013325">
    <property type="entry name" value="RNA_pol_sigma_r2"/>
</dbReference>
<comment type="similarity">
    <text evidence="1">Belongs to the sigma-70 factor family. ECF subfamily.</text>
</comment>
<name>A0A4Q7KM27_9PSEU</name>
<protein>
    <submittedName>
        <fullName evidence="7">RNA polymerase sigma-70 factor (ECF subfamily)</fullName>
    </submittedName>
</protein>
<keyword evidence="2" id="KW-0805">Transcription regulation</keyword>
<dbReference type="Proteomes" id="UP000294257">
    <property type="component" value="Unassembled WGS sequence"/>
</dbReference>
<evidence type="ECO:0000256" key="3">
    <source>
        <dbReference type="ARBA" id="ARBA00023082"/>
    </source>
</evidence>
<dbReference type="Pfam" id="PF08281">
    <property type="entry name" value="Sigma70_r4_2"/>
    <property type="match status" value="1"/>
</dbReference>
<dbReference type="SUPFAM" id="SSF88659">
    <property type="entry name" value="Sigma3 and sigma4 domains of RNA polymerase sigma factors"/>
    <property type="match status" value="1"/>
</dbReference>
<comment type="caution">
    <text evidence="7">The sequence shown here is derived from an EMBL/GenBank/DDBJ whole genome shotgun (WGS) entry which is preliminary data.</text>
</comment>